<organism evidence="2 3">
    <name type="scientific">Bimuria novae-zelandiae CBS 107.79</name>
    <dbReference type="NCBI Taxonomy" id="1447943"/>
    <lineage>
        <taxon>Eukaryota</taxon>
        <taxon>Fungi</taxon>
        <taxon>Dikarya</taxon>
        <taxon>Ascomycota</taxon>
        <taxon>Pezizomycotina</taxon>
        <taxon>Dothideomycetes</taxon>
        <taxon>Pleosporomycetidae</taxon>
        <taxon>Pleosporales</taxon>
        <taxon>Massarineae</taxon>
        <taxon>Didymosphaeriaceae</taxon>
        <taxon>Bimuria</taxon>
    </lineage>
</organism>
<feature type="compositionally biased region" description="Polar residues" evidence="1">
    <location>
        <begin position="308"/>
        <end position="323"/>
    </location>
</feature>
<feature type="region of interest" description="Disordered" evidence="1">
    <location>
        <begin position="146"/>
        <end position="174"/>
    </location>
</feature>
<protein>
    <submittedName>
        <fullName evidence="2">Uncharacterized protein</fullName>
    </submittedName>
</protein>
<feature type="compositionally biased region" description="Low complexity" evidence="1">
    <location>
        <begin position="279"/>
        <end position="290"/>
    </location>
</feature>
<evidence type="ECO:0000313" key="3">
    <source>
        <dbReference type="Proteomes" id="UP000800036"/>
    </source>
</evidence>
<evidence type="ECO:0000313" key="2">
    <source>
        <dbReference type="EMBL" id="KAF1980333.1"/>
    </source>
</evidence>
<proteinExistence type="predicted"/>
<keyword evidence="3" id="KW-1185">Reference proteome</keyword>
<feature type="region of interest" description="Disordered" evidence="1">
    <location>
        <begin position="194"/>
        <end position="323"/>
    </location>
</feature>
<evidence type="ECO:0000256" key="1">
    <source>
        <dbReference type="SAM" id="MobiDB-lite"/>
    </source>
</evidence>
<accession>A0A6A5VRJ7</accession>
<feature type="region of interest" description="Disordered" evidence="1">
    <location>
        <begin position="563"/>
        <end position="611"/>
    </location>
</feature>
<reference evidence="2" key="1">
    <citation type="journal article" date="2020" name="Stud. Mycol.">
        <title>101 Dothideomycetes genomes: a test case for predicting lifestyles and emergence of pathogens.</title>
        <authorList>
            <person name="Haridas S."/>
            <person name="Albert R."/>
            <person name="Binder M."/>
            <person name="Bloem J."/>
            <person name="Labutti K."/>
            <person name="Salamov A."/>
            <person name="Andreopoulos B."/>
            <person name="Baker S."/>
            <person name="Barry K."/>
            <person name="Bills G."/>
            <person name="Bluhm B."/>
            <person name="Cannon C."/>
            <person name="Castanera R."/>
            <person name="Culley D."/>
            <person name="Daum C."/>
            <person name="Ezra D."/>
            <person name="Gonzalez J."/>
            <person name="Henrissat B."/>
            <person name="Kuo A."/>
            <person name="Liang C."/>
            <person name="Lipzen A."/>
            <person name="Lutzoni F."/>
            <person name="Magnuson J."/>
            <person name="Mondo S."/>
            <person name="Nolan M."/>
            <person name="Ohm R."/>
            <person name="Pangilinan J."/>
            <person name="Park H.-J."/>
            <person name="Ramirez L."/>
            <person name="Alfaro M."/>
            <person name="Sun H."/>
            <person name="Tritt A."/>
            <person name="Yoshinaga Y."/>
            <person name="Zwiers L.-H."/>
            <person name="Turgeon B."/>
            <person name="Goodwin S."/>
            <person name="Spatafora J."/>
            <person name="Crous P."/>
            <person name="Grigoriev I."/>
        </authorList>
    </citation>
    <scope>NUCLEOTIDE SEQUENCE</scope>
    <source>
        <strain evidence="2">CBS 107.79</strain>
    </source>
</reference>
<feature type="compositionally biased region" description="Basic and acidic residues" evidence="1">
    <location>
        <begin position="261"/>
        <end position="275"/>
    </location>
</feature>
<dbReference type="OrthoDB" id="3792834at2759"/>
<gene>
    <name evidence="2" type="ORF">BU23DRAFT_548494</name>
</gene>
<name>A0A6A5VRJ7_9PLEO</name>
<feature type="region of interest" description="Disordered" evidence="1">
    <location>
        <begin position="1"/>
        <end position="30"/>
    </location>
</feature>
<feature type="compositionally biased region" description="Acidic residues" evidence="1">
    <location>
        <begin position="194"/>
        <end position="213"/>
    </location>
</feature>
<dbReference type="Proteomes" id="UP000800036">
    <property type="component" value="Unassembled WGS sequence"/>
</dbReference>
<sequence>MARAPTTTSKLAPGAHSATHKHPTSASSVCDHPSAMAQLQGKMLSFQPEQLDPARSRSIHQLGGPAHMLTNTYQSPAPAQNEEGWDEVENLFVAELDNQSSEQPAQVVQAAFETQHTYASQESTQAHGQANFAAAKARPNSAHTKLHYTPETRQKVSIQSDPHSTGPRDIAGRPGYQLDFVMTESKEVTILADEDVETASESGEDVDGDETEAAELPSSDTSYHEETADRAPEQKLYLRLTNLRQNSKGSRKRSHSNQESVGDRARSLKRAKLDNNTELPSSSLSATSPAPKRKPGASPKQKTAHKSPISTPRNSEAYSNVSVPVPNLTSHEQHRFHATFDDRTKQIFDHLVGRALKVLPDISDEQDETIKWTAKSLTNLYIYSLTQGCTKLCDLVADLWIHGFHERARGKPCGVRPFWMENTAHTDREPDDYKCRGMPPKKKWQKELDLPELNDNVTVFHPELVNQLYHHTPRDHPVRNLWADSIALGGPTAEKILLRMRKNGTEFHEDFIWDVMCTSLRMARKKLTLRIEMLGKDAWCERYHIHGKETPCHRAEAVCSKAGPSRASTHAVEEDETLYEQDEGRRVRFEGGAGQGEDNAIKVGDYESEEE</sequence>
<feature type="compositionally biased region" description="Polar residues" evidence="1">
    <location>
        <begin position="1"/>
        <end position="10"/>
    </location>
</feature>
<dbReference type="EMBL" id="ML976656">
    <property type="protein sequence ID" value="KAF1980333.1"/>
    <property type="molecule type" value="Genomic_DNA"/>
</dbReference>
<dbReference type="AlphaFoldDB" id="A0A6A5VRJ7"/>
<feature type="compositionally biased region" description="Basic and acidic residues" evidence="1">
    <location>
        <begin position="222"/>
        <end position="233"/>
    </location>
</feature>